<dbReference type="EMBL" id="ABYS02000001">
    <property type="protein sequence ID" value="EEP21981.1"/>
    <property type="molecule type" value="Genomic_DNA"/>
</dbReference>
<comment type="caution">
    <text evidence="2">The sequence shown here is derived from an EMBL/GenBank/DDBJ whole genome shotgun (WGS) entry which is preliminary data.</text>
</comment>
<organism evidence="2 3">
    <name type="scientific">Bifidobacterium angulatum DSM 20098 = JCM 7096</name>
    <dbReference type="NCBI Taxonomy" id="518635"/>
    <lineage>
        <taxon>Bacteria</taxon>
        <taxon>Bacillati</taxon>
        <taxon>Actinomycetota</taxon>
        <taxon>Actinomycetes</taxon>
        <taxon>Bifidobacteriales</taxon>
        <taxon>Bifidobacteriaceae</taxon>
        <taxon>Bifidobacterium</taxon>
    </lineage>
</organism>
<evidence type="ECO:0000256" key="1">
    <source>
        <dbReference type="RuleBase" id="RU362001"/>
    </source>
</evidence>
<dbReference type="InterPro" id="IPR036689">
    <property type="entry name" value="ESAT-6-like_sf"/>
</dbReference>
<dbReference type="STRING" id="1683.Bang102_001395"/>
<proteinExistence type="inferred from homology"/>
<dbReference type="eggNOG" id="COG4842">
    <property type="taxonomic scope" value="Bacteria"/>
</dbReference>
<dbReference type="Gene3D" id="1.10.287.1060">
    <property type="entry name" value="ESAT-6-like"/>
    <property type="match status" value="1"/>
</dbReference>
<dbReference type="Proteomes" id="UP000006408">
    <property type="component" value="Unassembled WGS sequence"/>
</dbReference>
<dbReference type="InterPro" id="IPR010310">
    <property type="entry name" value="T7SS_ESAT-6-like"/>
</dbReference>
<protein>
    <recommendedName>
        <fullName evidence="1">ESAT-6-like protein</fullName>
    </recommendedName>
</protein>
<dbReference type="HOGENOM" id="CLU_151185_6_0_11"/>
<evidence type="ECO:0000313" key="3">
    <source>
        <dbReference type="Proteomes" id="UP000006408"/>
    </source>
</evidence>
<dbReference type="NCBIfam" id="TIGR03930">
    <property type="entry name" value="WXG100_ESAT6"/>
    <property type="match status" value="1"/>
</dbReference>
<dbReference type="AlphaFoldDB" id="C4FCS3"/>
<evidence type="ECO:0000313" key="2">
    <source>
        <dbReference type="EMBL" id="EEP21981.1"/>
    </source>
</evidence>
<name>C4FCS3_9BIFI</name>
<sequence length="97" mass="10476">MMPQYQVDSEQIQSSSAAVQASVSQIRQAVAGMYSNLNTLQGVWRGSAATQFSAVAAQWRTAQQQMEASLESIQRALTQASTVYAEAETAASRLFAQ</sequence>
<dbReference type="SUPFAM" id="SSF140453">
    <property type="entry name" value="EsxAB dimer-like"/>
    <property type="match status" value="1"/>
</dbReference>
<reference evidence="2" key="1">
    <citation type="submission" date="2009-04" db="EMBL/GenBank/DDBJ databases">
        <authorList>
            <person name="Weinstock G."/>
            <person name="Sodergren E."/>
            <person name="Clifton S."/>
            <person name="Fulton L."/>
            <person name="Fulton B."/>
            <person name="Courtney L."/>
            <person name="Fronick C."/>
            <person name="Harrison M."/>
            <person name="Strong C."/>
            <person name="Farmer C."/>
            <person name="Delahaunty K."/>
            <person name="Markovic C."/>
            <person name="Hall O."/>
            <person name="Minx P."/>
            <person name="Tomlinson C."/>
            <person name="Mitreva M."/>
            <person name="Nelson J."/>
            <person name="Hou S."/>
            <person name="Wollam A."/>
            <person name="Pepin K.H."/>
            <person name="Johnson M."/>
            <person name="Bhonagiri V."/>
            <person name="Nash W.E."/>
            <person name="Warren W."/>
            <person name="Chinwalla A."/>
            <person name="Mardis E.R."/>
            <person name="Wilson R.K."/>
        </authorList>
    </citation>
    <scope>NUCLEOTIDE SEQUENCE [LARGE SCALE GENOMIC DNA]</scope>
    <source>
        <strain evidence="2">DSM 20098</strain>
    </source>
</reference>
<accession>C4FCS3</accession>
<keyword evidence="3" id="KW-1185">Reference proteome</keyword>
<gene>
    <name evidence="2" type="ORF">BIFANG_02099</name>
</gene>
<dbReference type="PATRIC" id="fig|518635.7.peg.93"/>
<dbReference type="Pfam" id="PF06013">
    <property type="entry name" value="WXG100"/>
    <property type="match status" value="1"/>
</dbReference>
<comment type="similarity">
    <text evidence="1">Belongs to the WXG100 family.</text>
</comment>